<accession>A0A923HQ89</accession>
<dbReference type="Proteomes" id="UP000627446">
    <property type="component" value="Unassembled WGS sequence"/>
</dbReference>
<keyword evidence="2" id="KW-1185">Reference proteome</keyword>
<dbReference type="EMBL" id="JACOFZ010000010">
    <property type="protein sequence ID" value="MBC3883182.1"/>
    <property type="molecule type" value="Genomic_DNA"/>
</dbReference>
<organism evidence="1 2">
    <name type="scientific">Undibacterium nitidum</name>
    <dbReference type="NCBI Taxonomy" id="2762298"/>
    <lineage>
        <taxon>Bacteria</taxon>
        <taxon>Pseudomonadati</taxon>
        <taxon>Pseudomonadota</taxon>
        <taxon>Betaproteobacteria</taxon>
        <taxon>Burkholderiales</taxon>
        <taxon>Oxalobacteraceae</taxon>
        <taxon>Undibacterium</taxon>
    </lineage>
</organism>
<dbReference type="AlphaFoldDB" id="A0A923HQ89"/>
<dbReference type="PANTHER" id="PTHR35788:SF1">
    <property type="entry name" value="EXPORTED PROTEIN"/>
    <property type="match status" value="1"/>
</dbReference>
<sequence>MSLSTRLRNWVPLSWRQELKHWQRQWRDHQGQQDFGDSHSTLRCAQPLRITQPILHSSFYENKLKNIERACVLLSSTSIAPQQTWSFWHRLGRPTRGNGFYPGRNLVNGEMSAQVGGGLCQMSSMLYHLALSSGLHVDERHPHSLDIYDDHQRYTPLGADATVVWGTKDLRFFNPHSFELVFVLRREDACLVGEIHSAQPLPSYALEFKRQAIDEKTNLVEAMVNGVMVASDVYVKKKV</sequence>
<dbReference type="InterPro" id="IPR052913">
    <property type="entry name" value="Glycopeptide_resist_protein"/>
</dbReference>
<dbReference type="RefSeq" id="WP_186917801.1">
    <property type="nucleotide sequence ID" value="NZ_JACOFZ010000010.1"/>
</dbReference>
<dbReference type="InterPro" id="IPR007391">
    <property type="entry name" value="Vancomycin_resist_VanW"/>
</dbReference>
<protein>
    <submittedName>
        <fullName evidence="1">VanW family protein</fullName>
    </submittedName>
</protein>
<name>A0A923HQ89_9BURK</name>
<dbReference type="PANTHER" id="PTHR35788">
    <property type="entry name" value="EXPORTED PROTEIN-RELATED"/>
    <property type="match status" value="1"/>
</dbReference>
<reference evidence="1" key="1">
    <citation type="submission" date="2020-08" db="EMBL/GenBank/DDBJ databases">
        <title>Novel species isolated from subtropical streams in China.</title>
        <authorList>
            <person name="Lu H."/>
        </authorList>
    </citation>
    <scope>NUCLEOTIDE SEQUENCE</scope>
    <source>
        <strain evidence="1">LX22W</strain>
    </source>
</reference>
<dbReference type="Pfam" id="PF04294">
    <property type="entry name" value="VanW"/>
    <property type="match status" value="1"/>
</dbReference>
<gene>
    <name evidence="1" type="ORF">H8K36_17435</name>
</gene>
<proteinExistence type="predicted"/>
<evidence type="ECO:0000313" key="1">
    <source>
        <dbReference type="EMBL" id="MBC3883182.1"/>
    </source>
</evidence>
<comment type="caution">
    <text evidence="1">The sequence shown here is derived from an EMBL/GenBank/DDBJ whole genome shotgun (WGS) entry which is preliminary data.</text>
</comment>
<evidence type="ECO:0000313" key="2">
    <source>
        <dbReference type="Proteomes" id="UP000627446"/>
    </source>
</evidence>